<accession>A0A915IEW7</accession>
<keyword evidence="2" id="KW-1185">Reference proteome</keyword>
<feature type="region of interest" description="Disordered" evidence="1">
    <location>
        <begin position="44"/>
        <end position="65"/>
    </location>
</feature>
<feature type="compositionally biased region" description="Low complexity" evidence="1">
    <location>
        <begin position="44"/>
        <end position="53"/>
    </location>
</feature>
<evidence type="ECO:0000313" key="2">
    <source>
        <dbReference type="Proteomes" id="UP000887565"/>
    </source>
</evidence>
<name>A0A915IEW7_ROMCU</name>
<dbReference type="WBParaSite" id="nRc.2.0.1.t12442-RA">
    <property type="protein sequence ID" value="nRc.2.0.1.t12442-RA"/>
    <property type="gene ID" value="nRc.2.0.1.g12442"/>
</dbReference>
<evidence type="ECO:0000313" key="3">
    <source>
        <dbReference type="WBParaSite" id="nRc.2.0.1.t12442-RA"/>
    </source>
</evidence>
<protein>
    <submittedName>
        <fullName evidence="3">Uncharacterized protein</fullName>
    </submittedName>
</protein>
<reference evidence="3" key="1">
    <citation type="submission" date="2022-11" db="UniProtKB">
        <authorList>
            <consortium name="WormBaseParasite"/>
        </authorList>
    </citation>
    <scope>IDENTIFICATION</scope>
</reference>
<sequence>EIRRRVCDAQLRQRTVLTSALSARTASQPTTAPLQQQQTLYDSSTVTEASSEETTPHVSRESSRANDFRNVAAAMFERQQPPATAHVPIYGNARPQAFHSKFAGTDSMLKYSKTPIQEPPSAKMPLSATLLLNARNNIRPSVLDFKPKENFSAAASSSPSSSINKRWRRKTLGGDDYSNLQSQLLAKCNNRPSLEYSNQKSVDLQQEFRPLTNIVKERLTFFANNSAYSNPCSPSYHSPLEKTGRSMTSSVILQKPQKSTPQKVFYTSKQFAHNMTTTARRAGGRSTSCQRNAMGEVSYV</sequence>
<dbReference type="Proteomes" id="UP000887565">
    <property type="component" value="Unplaced"/>
</dbReference>
<dbReference type="AlphaFoldDB" id="A0A915IEW7"/>
<proteinExistence type="predicted"/>
<evidence type="ECO:0000256" key="1">
    <source>
        <dbReference type="SAM" id="MobiDB-lite"/>
    </source>
</evidence>
<organism evidence="2 3">
    <name type="scientific">Romanomermis culicivorax</name>
    <name type="common">Nematode worm</name>
    <dbReference type="NCBI Taxonomy" id="13658"/>
    <lineage>
        <taxon>Eukaryota</taxon>
        <taxon>Metazoa</taxon>
        <taxon>Ecdysozoa</taxon>
        <taxon>Nematoda</taxon>
        <taxon>Enoplea</taxon>
        <taxon>Dorylaimia</taxon>
        <taxon>Mermithida</taxon>
        <taxon>Mermithoidea</taxon>
        <taxon>Mermithidae</taxon>
        <taxon>Romanomermis</taxon>
    </lineage>
</organism>
<feature type="compositionally biased region" description="Basic and acidic residues" evidence="1">
    <location>
        <begin position="54"/>
        <end position="65"/>
    </location>
</feature>